<dbReference type="CDD" id="cd08380">
    <property type="entry name" value="C2_PI3K_like"/>
    <property type="match status" value="1"/>
</dbReference>
<dbReference type="InterPro" id="IPR029071">
    <property type="entry name" value="Ubiquitin-like_domsf"/>
</dbReference>
<dbReference type="InterPro" id="IPR015433">
    <property type="entry name" value="PI3/4_kinase"/>
</dbReference>
<dbReference type="GO" id="GO:0048015">
    <property type="term" value="P:phosphatidylinositol-mediated signaling"/>
    <property type="evidence" value="ECO:0007669"/>
    <property type="project" value="TreeGrafter"/>
</dbReference>
<dbReference type="Pfam" id="PF00454">
    <property type="entry name" value="PI3_PI4_kinase"/>
    <property type="match status" value="1"/>
</dbReference>
<dbReference type="Proteomes" id="UP000009168">
    <property type="component" value="Unassembled WGS sequence"/>
</dbReference>
<dbReference type="InterPro" id="IPR000341">
    <property type="entry name" value="PI3K_Ras-bd_dom"/>
</dbReference>
<dbReference type="KEGG" id="tet:TTHERM_00655270"/>
<dbReference type="Gene3D" id="2.60.40.150">
    <property type="entry name" value="C2 domain"/>
    <property type="match status" value="1"/>
</dbReference>
<dbReference type="Gene3D" id="3.30.1010.10">
    <property type="entry name" value="Phosphatidylinositol 3-kinase Catalytic Subunit, Chain A, domain 4"/>
    <property type="match status" value="1"/>
</dbReference>
<dbReference type="GO" id="GO:0032060">
    <property type="term" value="P:bleb assembly"/>
    <property type="evidence" value="ECO:0007669"/>
    <property type="project" value="UniProtKB-ARBA"/>
</dbReference>
<evidence type="ECO:0000256" key="1">
    <source>
        <dbReference type="ARBA" id="ARBA00001498"/>
    </source>
</evidence>
<evidence type="ECO:0000256" key="9">
    <source>
        <dbReference type="SAM" id="MobiDB-lite"/>
    </source>
</evidence>
<dbReference type="SMART" id="SM00146">
    <property type="entry name" value="PI3Kc"/>
    <property type="match status" value="1"/>
</dbReference>
<gene>
    <name evidence="14" type="ORF">TTHERM_00655270</name>
</gene>
<dbReference type="SMR" id="Q22H25"/>
<dbReference type="PROSITE" id="PS51546">
    <property type="entry name" value="PI3K_RBD"/>
    <property type="match status" value="1"/>
</dbReference>
<dbReference type="Pfam" id="PF00613">
    <property type="entry name" value="PI3Ka"/>
    <property type="match status" value="1"/>
</dbReference>
<dbReference type="GO" id="GO:0043491">
    <property type="term" value="P:phosphatidylinositol 3-kinase/protein kinase B signal transduction"/>
    <property type="evidence" value="ECO:0007669"/>
    <property type="project" value="TreeGrafter"/>
</dbReference>
<dbReference type="PROSITE" id="PS00916">
    <property type="entry name" value="PI3_4_KINASE_2"/>
    <property type="match status" value="1"/>
</dbReference>
<dbReference type="Gene3D" id="3.10.20.90">
    <property type="entry name" value="Phosphatidylinositol 3-kinase Catalytic Subunit, Chain A, domain 1"/>
    <property type="match status" value="1"/>
</dbReference>
<dbReference type="GO" id="GO:0016303">
    <property type="term" value="F:1-phosphatidylinositol-3-kinase activity"/>
    <property type="evidence" value="ECO:0007669"/>
    <property type="project" value="UniProtKB-EC"/>
</dbReference>
<dbReference type="InterPro" id="IPR042236">
    <property type="entry name" value="PI3K_accessory_sf"/>
</dbReference>
<dbReference type="InterPro" id="IPR011009">
    <property type="entry name" value="Kinase-like_dom_sf"/>
</dbReference>
<feature type="coiled-coil region" evidence="8">
    <location>
        <begin position="1203"/>
        <end position="1230"/>
    </location>
</feature>
<reference evidence="15" key="1">
    <citation type="journal article" date="2006" name="PLoS Biol.">
        <title>Macronuclear genome sequence of the ciliate Tetrahymena thermophila, a model eukaryote.</title>
        <authorList>
            <person name="Eisen J.A."/>
            <person name="Coyne R.S."/>
            <person name="Wu M."/>
            <person name="Wu D."/>
            <person name="Thiagarajan M."/>
            <person name="Wortman J.R."/>
            <person name="Badger J.H."/>
            <person name="Ren Q."/>
            <person name="Amedeo P."/>
            <person name="Jones K.M."/>
            <person name="Tallon L.J."/>
            <person name="Delcher A.L."/>
            <person name="Salzberg S.L."/>
            <person name="Silva J.C."/>
            <person name="Haas B.J."/>
            <person name="Majoros W.H."/>
            <person name="Farzad M."/>
            <person name="Carlton J.M."/>
            <person name="Smith R.K. Jr."/>
            <person name="Garg J."/>
            <person name="Pearlman R.E."/>
            <person name="Karrer K.M."/>
            <person name="Sun L."/>
            <person name="Manning G."/>
            <person name="Elde N.C."/>
            <person name="Turkewitz A.P."/>
            <person name="Asai D.J."/>
            <person name="Wilkes D.E."/>
            <person name="Wang Y."/>
            <person name="Cai H."/>
            <person name="Collins K."/>
            <person name="Stewart B.A."/>
            <person name="Lee S.R."/>
            <person name="Wilamowska K."/>
            <person name="Weinberg Z."/>
            <person name="Ruzzo W.L."/>
            <person name="Wloga D."/>
            <person name="Gaertig J."/>
            <person name="Frankel J."/>
            <person name="Tsao C.-C."/>
            <person name="Gorovsky M.A."/>
            <person name="Keeling P.J."/>
            <person name="Waller R.F."/>
            <person name="Patron N.J."/>
            <person name="Cherry J.M."/>
            <person name="Stover N.A."/>
            <person name="Krieger C.J."/>
            <person name="del Toro C."/>
            <person name="Ryder H.F."/>
            <person name="Williamson S.C."/>
            <person name="Barbeau R.A."/>
            <person name="Hamilton E.P."/>
            <person name="Orias E."/>
        </authorList>
    </citation>
    <scope>NUCLEOTIDE SEQUENCE [LARGE SCALE GENOMIC DNA]</scope>
    <source>
        <strain evidence="15">SB210</strain>
    </source>
</reference>
<keyword evidence="15" id="KW-1185">Reference proteome</keyword>
<dbReference type="HOGENOM" id="CLU_265960_0_0_1"/>
<dbReference type="CDD" id="cd00891">
    <property type="entry name" value="PI3Kc"/>
    <property type="match status" value="1"/>
</dbReference>
<dbReference type="GO" id="GO:0005737">
    <property type="term" value="C:cytoplasm"/>
    <property type="evidence" value="ECO:0007669"/>
    <property type="project" value="TreeGrafter"/>
</dbReference>
<dbReference type="GO" id="GO:0035005">
    <property type="term" value="F:1-phosphatidylinositol-4-phosphate 3-kinase activity"/>
    <property type="evidence" value="ECO:0007669"/>
    <property type="project" value="TreeGrafter"/>
</dbReference>
<dbReference type="InterPro" id="IPR002420">
    <property type="entry name" value="PI3K-type_C2_dom"/>
</dbReference>
<dbReference type="GO" id="GO:0005886">
    <property type="term" value="C:plasma membrane"/>
    <property type="evidence" value="ECO:0007669"/>
    <property type="project" value="TreeGrafter"/>
</dbReference>
<organism evidence="14 15">
    <name type="scientific">Tetrahymena thermophila (strain SB210)</name>
    <dbReference type="NCBI Taxonomy" id="312017"/>
    <lineage>
        <taxon>Eukaryota</taxon>
        <taxon>Sar</taxon>
        <taxon>Alveolata</taxon>
        <taxon>Ciliophora</taxon>
        <taxon>Intramacronucleata</taxon>
        <taxon>Oligohymenophorea</taxon>
        <taxon>Hymenostomatida</taxon>
        <taxon>Tetrahymenina</taxon>
        <taxon>Tetrahymenidae</taxon>
        <taxon>Tetrahymena</taxon>
    </lineage>
</organism>
<dbReference type="GeneID" id="7840549"/>
<dbReference type="InterPro" id="IPR035448">
    <property type="entry name" value="PI3Kc"/>
</dbReference>
<feature type="domain" description="C2 PI3K-type" evidence="13">
    <location>
        <begin position="804"/>
        <end position="955"/>
    </location>
</feature>
<dbReference type="GO" id="GO:0016477">
    <property type="term" value="P:cell migration"/>
    <property type="evidence" value="ECO:0007669"/>
    <property type="project" value="TreeGrafter"/>
</dbReference>
<evidence type="ECO:0000256" key="7">
    <source>
        <dbReference type="PROSITE-ProRule" id="PRU00880"/>
    </source>
</evidence>
<dbReference type="GO" id="GO:0050920">
    <property type="term" value="P:regulation of chemotaxis"/>
    <property type="evidence" value="ECO:0007669"/>
    <property type="project" value="UniProtKB-ARBA"/>
</dbReference>
<name>Q22H25_TETTS</name>
<evidence type="ECO:0000259" key="10">
    <source>
        <dbReference type="PROSITE" id="PS50290"/>
    </source>
</evidence>
<dbReference type="Pfam" id="PF00792">
    <property type="entry name" value="PI3K_C2"/>
    <property type="match status" value="1"/>
</dbReference>
<evidence type="ECO:0000313" key="15">
    <source>
        <dbReference type="Proteomes" id="UP000009168"/>
    </source>
</evidence>
<dbReference type="SUPFAM" id="SSF56112">
    <property type="entry name" value="Protein kinase-like (PK-like)"/>
    <property type="match status" value="1"/>
</dbReference>
<evidence type="ECO:0000256" key="4">
    <source>
        <dbReference type="ARBA" id="ARBA00022741"/>
    </source>
</evidence>
<evidence type="ECO:0000259" key="13">
    <source>
        <dbReference type="PROSITE" id="PS51547"/>
    </source>
</evidence>
<dbReference type="SMART" id="SM00142">
    <property type="entry name" value="PI3K_C2"/>
    <property type="match status" value="1"/>
</dbReference>
<comment type="similarity">
    <text evidence="7">Belongs to the PI3/PI4-kinase family.</text>
</comment>
<keyword evidence="3" id="KW-0808">Transferase</keyword>
<dbReference type="Gene3D" id="1.10.1070.11">
    <property type="entry name" value="Phosphatidylinositol 3-/4-kinase, catalytic domain"/>
    <property type="match status" value="1"/>
</dbReference>
<evidence type="ECO:0000256" key="3">
    <source>
        <dbReference type="ARBA" id="ARBA00022679"/>
    </source>
</evidence>
<dbReference type="InterPro" id="IPR018936">
    <property type="entry name" value="PI3/4_kinase_CS"/>
</dbReference>
<dbReference type="InterPro" id="IPR001263">
    <property type="entry name" value="PI3K_accessory_dom"/>
</dbReference>
<evidence type="ECO:0000313" key="14">
    <source>
        <dbReference type="EMBL" id="EAR84499.2"/>
    </source>
</evidence>
<dbReference type="SUPFAM" id="SSF49562">
    <property type="entry name" value="C2 domain (Calcium/lipid-binding domain, CaLB)"/>
    <property type="match status" value="1"/>
</dbReference>
<dbReference type="InterPro" id="IPR000403">
    <property type="entry name" value="PI3/4_kinase_cat_dom"/>
</dbReference>
<dbReference type="GO" id="GO:0005524">
    <property type="term" value="F:ATP binding"/>
    <property type="evidence" value="ECO:0007669"/>
    <property type="project" value="UniProtKB-KW"/>
</dbReference>
<comment type="catalytic activity">
    <reaction evidence="1">
        <text>a 1,2-diacyl-sn-glycero-3-phospho-(1D-myo-inositol) + ATP = a 1,2-diacyl-sn-glycero-3-phospho-(1D-myo-inositol-3-phosphate) + ADP + H(+)</text>
        <dbReference type="Rhea" id="RHEA:12709"/>
        <dbReference type="ChEBI" id="CHEBI:15378"/>
        <dbReference type="ChEBI" id="CHEBI:30616"/>
        <dbReference type="ChEBI" id="CHEBI:57880"/>
        <dbReference type="ChEBI" id="CHEBI:58088"/>
        <dbReference type="ChEBI" id="CHEBI:456216"/>
        <dbReference type="EC" id="2.7.1.137"/>
    </reaction>
</comment>
<dbReference type="GO" id="GO:0005942">
    <property type="term" value="C:phosphatidylinositol 3-kinase complex"/>
    <property type="evidence" value="ECO:0007669"/>
    <property type="project" value="TreeGrafter"/>
</dbReference>
<dbReference type="PANTHER" id="PTHR10048:SF14">
    <property type="entry name" value="LD28067P"/>
    <property type="match status" value="1"/>
</dbReference>
<dbReference type="FunFam" id="3.30.1010.10:FF:000008">
    <property type="entry name" value="Phosphatidylinositol 4,5-bisphosphate 3-kinase catalytic subunit gamma"/>
    <property type="match status" value="1"/>
</dbReference>
<evidence type="ECO:0000256" key="8">
    <source>
        <dbReference type="SAM" id="Coils"/>
    </source>
</evidence>
<dbReference type="SMART" id="SM00145">
    <property type="entry name" value="PI3Ka"/>
    <property type="match status" value="1"/>
</dbReference>
<feature type="region of interest" description="Disordered" evidence="9">
    <location>
        <begin position="750"/>
        <end position="782"/>
    </location>
</feature>
<accession>Q22H25</accession>
<dbReference type="PROSITE" id="PS51547">
    <property type="entry name" value="C2_PI3K"/>
    <property type="match status" value="1"/>
</dbReference>
<keyword evidence="4" id="KW-0547">Nucleotide-binding</keyword>
<feature type="compositionally biased region" description="Polar residues" evidence="9">
    <location>
        <begin position="760"/>
        <end position="778"/>
    </location>
</feature>
<evidence type="ECO:0000259" key="11">
    <source>
        <dbReference type="PROSITE" id="PS51545"/>
    </source>
</evidence>
<protein>
    <recommendedName>
        <fullName evidence="2">phosphatidylinositol 3-kinase</fullName>
        <ecNumber evidence="2">2.7.1.137</ecNumber>
    </recommendedName>
</protein>
<dbReference type="PROSITE" id="PS00915">
    <property type="entry name" value="PI3_4_KINASE_1"/>
    <property type="match status" value="1"/>
</dbReference>
<dbReference type="eggNOG" id="KOG0904">
    <property type="taxonomic scope" value="Eukaryota"/>
</dbReference>
<dbReference type="STRING" id="312017.Q22H25"/>
<evidence type="ECO:0000256" key="6">
    <source>
        <dbReference type="ARBA" id="ARBA00022840"/>
    </source>
</evidence>
<feature type="domain" description="PIK helical" evidence="11">
    <location>
        <begin position="997"/>
        <end position="1175"/>
    </location>
</feature>
<keyword evidence="5" id="KW-0418">Kinase</keyword>
<dbReference type="Gene3D" id="1.25.40.70">
    <property type="entry name" value="Phosphatidylinositol 3-kinase, accessory domain (PIK)"/>
    <property type="match status" value="1"/>
</dbReference>
<dbReference type="InterPro" id="IPR036940">
    <property type="entry name" value="PI3/4_kinase_cat_sf"/>
</dbReference>
<sequence>MQQGSQNLQSRDISQDKYAVTCRIEKFIICVDPDSRQIYGLNPQNNDLYIFLDEKLKNQIDYDGDRVQAEEMQNVKFLDSLREQFLEDNKIELSQQVSKNLNSISNHQTDVIKQNGQLSTSTIQQNGQQTNQEQALNPAVNAVDNAILGVSEIKKKYSIDDYRIKGKKAIENIEKIIQINDGNWLINHERADQYRRRKLPNYLLQRTDQNHPTYICQSPLSEVFVKEVTIIIKVNLINFKSQLYDKQMLINKEKTTNNQPLEDQYSVKIKAELVTAADEVLKKTLREVYYKYKIKLQPQDNKTFILKIEGYREYLSGHYPMLSYDRVRTNLRIKKSLKVILDQKQNAVQNQKLFPPEFERLVITINFNKSDNKHQRFNKQEKTIEEIQNLLKLVQNDILFKQGGKIKQLYLSNNYKIIDNTNQIIFQDQFNINWEDYQQIPALLWYPPQKLPRYVPQQNINDLIEYQKQNLQKYKESQETFNEHKKKYLKLYKQTNGFLFTTQQDRYFSMYDQQTLEKSNYSSIQSTVQDTNTQQDDLLRFSTKISQEYSAGKDNHNILNEHHEDEYIDEDQVIEEGQRYLQQTYQDFYQLKKVQCEIDPNRFLKGCQQAEKFAKQFLGEGQQNDLLLRVIKKERMKELVEKRRNLSQQQIFSEVPTNLYSGECDWIFKVKIKGIENLYRIFEQANVKDDNYRATYNGILPPVYITKFGEWLKAKEHEEKIAIPQRIDGNPKPALRLSKVIPQRKDERFNAHHKEEHSAAPNSQIDVSRRQGQMQESFQHSQMMSESGQSQSFFKFATDHGDKGCSYFQQLCQKYDINFAPYLIQVQVKLMYGNRALAVKKETQKIPFSRSPRWDEWIKFPLIKISQLPLESRICFDIIVYSVTGLDSQIIGSTNFYIFDQFCKFTQGISPLNIWPFYASDDRLACAGQYYGLTQPLSDENKRDQRDHNKWEEFKAREYSRLFIELDTFQKHMFWSLRDDKTMIQLGFQNAKNRLEDLWVYTPQNQYLAELKELLKRDPINRNFDMRQKLILLICRNHFKSIHQALDIFLCAVDWSNPEHIRETYNLLKQWKSPPCEECITFLDAHHADEVIRLYGVERISKMADDEIKLYMIELVQALMFENNHYSPIQELLLERSLLNPFVVGHELFWSLKSQLHLKQSYERYALVLEQLLMLSGEYRSELLKEVEVNNELKNIARKIKVQKTNEQAKEVLEKELKRLINNKYKQKGEGQEFTLAIDNRLQLNDFDTKKCKFMNSKKKPLWLVMKNAENQKEFSIMFKDGDDLRQDILTLQLIRIMDKIWLDNNLDLRMKPYNVVATLDQVGMLEIVQNSQTTAAIHKQNNQRFGCLMKESIQKYLKKHNKNYEQARANFRTSCAGYCVATYILGIGDRHSDNIMITKEGHFFHIDFGHFLGNFKKKFGINRERSPFVFTRVMEYVMLEKQEDYEAFEKYCCQAYNLIRKHGNFFINIFRMMLSAGMPELQRESDIEYLVETLQLNLSDQEAEQHFKKQIRIAREDKFKLFDNFIHEIVKK</sequence>
<dbReference type="OrthoDB" id="67688at2759"/>
<proteinExistence type="inferred from homology"/>
<feature type="domain" description="PI3K/PI4K catalytic" evidence="10">
    <location>
        <begin position="1248"/>
        <end position="1520"/>
    </location>
</feature>
<evidence type="ECO:0000259" key="12">
    <source>
        <dbReference type="PROSITE" id="PS51546"/>
    </source>
</evidence>
<dbReference type="RefSeq" id="XP_001032162.2">
    <property type="nucleotide sequence ID" value="XM_001032162.2"/>
</dbReference>
<dbReference type="PROSITE" id="PS51545">
    <property type="entry name" value="PIK_HELICAL"/>
    <property type="match status" value="1"/>
</dbReference>
<keyword evidence="6" id="KW-0067">ATP-binding</keyword>
<dbReference type="InterPro" id="IPR035892">
    <property type="entry name" value="C2_domain_sf"/>
</dbReference>
<dbReference type="Pfam" id="PF00794">
    <property type="entry name" value="PI3K_rbd"/>
    <property type="match status" value="1"/>
</dbReference>
<dbReference type="FunFam" id="1.10.1070.11:FF:000001">
    <property type="entry name" value="Phosphatidylinositol 4,5-bisphosphate 3-kinase catalytic subunit"/>
    <property type="match status" value="1"/>
</dbReference>
<feature type="domain" description="PI3K-RBD" evidence="12">
    <location>
        <begin position="245"/>
        <end position="343"/>
    </location>
</feature>
<dbReference type="PROSITE" id="PS50290">
    <property type="entry name" value="PI3_4_KINASE_3"/>
    <property type="match status" value="1"/>
</dbReference>
<evidence type="ECO:0000256" key="2">
    <source>
        <dbReference type="ARBA" id="ARBA00012073"/>
    </source>
</evidence>
<evidence type="ECO:0000256" key="5">
    <source>
        <dbReference type="ARBA" id="ARBA00022777"/>
    </source>
</evidence>
<dbReference type="SUPFAM" id="SSF48371">
    <property type="entry name" value="ARM repeat"/>
    <property type="match status" value="1"/>
</dbReference>
<keyword evidence="8" id="KW-0175">Coiled coil</keyword>
<dbReference type="InterPro" id="IPR016024">
    <property type="entry name" value="ARM-type_fold"/>
</dbReference>
<dbReference type="SUPFAM" id="SSF54236">
    <property type="entry name" value="Ubiquitin-like"/>
    <property type="match status" value="1"/>
</dbReference>
<dbReference type="EMBL" id="GG662502">
    <property type="protein sequence ID" value="EAR84499.2"/>
    <property type="molecule type" value="Genomic_DNA"/>
</dbReference>
<dbReference type="InParanoid" id="Q22H25"/>
<dbReference type="EC" id="2.7.1.137" evidence="2"/>
<dbReference type="PANTHER" id="PTHR10048">
    <property type="entry name" value="PHOSPHATIDYLINOSITOL KINASE"/>
    <property type="match status" value="1"/>
</dbReference>